<feature type="binding site" evidence="7">
    <location>
        <position position="115"/>
    </location>
    <ligand>
        <name>Zn(2+)</name>
        <dbReference type="ChEBI" id="CHEBI:29105"/>
    </ligand>
</feature>
<dbReference type="EMBL" id="PFBG01000013">
    <property type="protein sequence ID" value="PIR85999.1"/>
    <property type="molecule type" value="Genomic_DNA"/>
</dbReference>
<dbReference type="InterPro" id="IPR002481">
    <property type="entry name" value="FUR"/>
</dbReference>
<dbReference type="CDD" id="cd07153">
    <property type="entry name" value="Fur_like"/>
    <property type="match status" value="1"/>
</dbReference>
<proteinExistence type="inferred from homology"/>
<evidence type="ECO:0000256" key="3">
    <source>
        <dbReference type="ARBA" id="ARBA00022833"/>
    </source>
</evidence>
<keyword evidence="2" id="KW-0678">Repressor</keyword>
<keyword evidence="3 7" id="KW-0862">Zinc</keyword>
<evidence type="ECO:0000313" key="8">
    <source>
        <dbReference type="EMBL" id="PIR85999.1"/>
    </source>
</evidence>
<dbReference type="PANTHER" id="PTHR33202:SF7">
    <property type="entry name" value="FERRIC UPTAKE REGULATION PROTEIN"/>
    <property type="match status" value="1"/>
</dbReference>
<dbReference type="InterPro" id="IPR043135">
    <property type="entry name" value="Fur_C"/>
</dbReference>
<keyword evidence="6" id="KW-0804">Transcription</keyword>
<dbReference type="InterPro" id="IPR036390">
    <property type="entry name" value="WH_DNA-bd_sf"/>
</dbReference>
<comment type="similarity">
    <text evidence="1">Belongs to the Fur family.</text>
</comment>
<dbReference type="Gene3D" id="1.10.10.10">
    <property type="entry name" value="Winged helix-like DNA-binding domain superfamily/Winged helix DNA-binding domain"/>
    <property type="match status" value="1"/>
</dbReference>
<dbReference type="AlphaFoldDB" id="A0A2H0UHY0"/>
<evidence type="ECO:0000256" key="7">
    <source>
        <dbReference type="PIRSR" id="PIRSR602481-1"/>
    </source>
</evidence>
<dbReference type="GO" id="GO:0008270">
    <property type="term" value="F:zinc ion binding"/>
    <property type="evidence" value="ECO:0007669"/>
    <property type="project" value="TreeGrafter"/>
</dbReference>
<evidence type="ECO:0000256" key="2">
    <source>
        <dbReference type="ARBA" id="ARBA00022491"/>
    </source>
</evidence>
<gene>
    <name evidence="8" type="ORF">COU14_01125</name>
</gene>
<comment type="caution">
    <text evidence="8">The sequence shown here is derived from an EMBL/GenBank/DDBJ whole genome shotgun (WGS) entry which is preliminary data.</text>
</comment>
<dbReference type="Gene3D" id="3.30.1490.190">
    <property type="match status" value="1"/>
</dbReference>
<sequence>MNRRHSPKREKVFNVLKDAHCALSAAEIHKKIPEIDLTTIYRNLELFVTDGLIKKLDLDKDEAMYEYKEVNHHHAICTDCNKVIHFNVSDSVIMKSIKVPGFTPESIEVTVRGKCNH</sequence>
<dbReference type="GO" id="GO:0000976">
    <property type="term" value="F:transcription cis-regulatory region binding"/>
    <property type="evidence" value="ECO:0007669"/>
    <property type="project" value="TreeGrafter"/>
</dbReference>
<keyword evidence="5" id="KW-0238">DNA-binding</keyword>
<dbReference type="InterPro" id="IPR036388">
    <property type="entry name" value="WH-like_DNA-bd_sf"/>
</dbReference>
<dbReference type="Pfam" id="PF01475">
    <property type="entry name" value="FUR"/>
    <property type="match status" value="1"/>
</dbReference>
<dbReference type="GO" id="GO:1900376">
    <property type="term" value="P:regulation of secondary metabolite biosynthetic process"/>
    <property type="evidence" value="ECO:0007669"/>
    <property type="project" value="TreeGrafter"/>
</dbReference>
<evidence type="ECO:0000313" key="9">
    <source>
        <dbReference type="Proteomes" id="UP000229612"/>
    </source>
</evidence>
<evidence type="ECO:0008006" key="10">
    <source>
        <dbReference type="Google" id="ProtNLM"/>
    </source>
</evidence>
<dbReference type="GO" id="GO:0045892">
    <property type="term" value="P:negative regulation of DNA-templated transcription"/>
    <property type="evidence" value="ECO:0007669"/>
    <property type="project" value="TreeGrafter"/>
</dbReference>
<feature type="binding site" evidence="7">
    <location>
        <position position="80"/>
    </location>
    <ligand>
        <name>Zn(2+)</name>
        <dbReference type="ChEBI" id="CHEBI:29105"/>
    </ligand>
</feature>
<dbReference type="GO" id="GO:0003700">
    <property type="term" value="F:DNA-binding transcription factor activity"/>
    <property type="evidence" value="ECO:0007669"/>
    <property type="project" value="InterPro"/>
</dbReference>
<evidence type="ECO:0000256" key="6">
    <source>
        <dbReference type="ARBA" id="ARBA00023163"/>
    </source>
</evidence>
<dbReference type="SUPFAM" id="SSF46785">
    <property type="entry name" value="Winged helix' DNA-binding domain"/>
    <property type="match status" value="1"/>
</dbReference>
<evidence type="ECO:0000256" key="5">
    <source>
        <dbReference type="ARBA" id="ARBA00023125"/>
    </source>
</evidence>
<dbReference type="Proteomes" id="UP000229612">
    <property type="component" value="Unassembled WGS sequence"/>
</dbReference>
<protein>
    <recommendedName>
        <fullName evidence="10">Transcriptional repressor</fullName>
    </recommendedName>
</protein>
<reference evidence="9" key="1">
    <citation type="submission" date="2017-09" db="EMBL/GenBank/DDBJ databases">
        <title>Depth-based differentiation of microbial function through sediment-hosted aquifers and enrichment of novel symbionts in the deep terrestrial subsurface.</title>
        <authorList>
            <person name="Probst A.J."/>
            <person name="Ladd B."/>
            <person name="Jarett J.K."/>
            <person name="Geller-Mcgrath D.E."/>
            <person name="Sieber C.M.K."/>
            <person name="Emerson J.B."/>
            <person name="Anantharaman K."/>
            <person name="Thomas B.C."/>
            <person name="Malmstrom R."/>
            <person name="Stieglmeier M."/>
            <person name="Klingl A."/>
            <person name="Woyke T."/>
            <person name="Ryan C.M."/>
            <person name="Banfield J.F."/>
        </authorList>
    </citation>
    <scope>NUCLEOTIDE SEQUENCE [LARGE SCALE GENOMIC DNA]</scope>
</reference>
<name>A0A2H0UHY0_9BACT</name>
<feature type="binding site" evidence="7">
    <location>
        <position position="77"/>
    </location>
    <ligand>
        <name>Zn(2+)</name>
        <dbReference type="ChEBI" id="CHEBI:29105"/>
    </ligand>
</feature>
<dbReference type="PANTHER" id="PTHR33202">
    <property type="entry name" value="ZINC UPTAKE REGULATION PROTEIN"/>
    <property type="match status" value="1"/>
</dbReference>
<accession>A0A2H0UHY0</accession>
<evidence type="ECO:0000256" key="4">
    <source>
        <dbReference type="ARBA" id="ARBA00023015"/>
    </source>
</evidence>
<keyword evidence="4" id="KW-0805">Transcription regulation</keyword>
<keyword evidence="7" id="KW-0479">Metal-binding</keyword>
<evidence type="ECO:0000256" key="1">
    <source>
        <dbReference type="ARBA" id="ARBA00007957"/>
    </source>
</evidence>
<organism evidence="8 9">
    <name type="scientific">Candidatus Kaiserbacteria bacterium CG10_big_fil_rev_8_21_14_0_10_44_10</name>
    <dbReference type="NCBI Taxonomy" id="1974606"/>
    <lineage>
        <taxon>Bacteria</taxon>
        <taxon>Candidatus Kaiseribacteriota</taxon>
    </lineage>
</organism>
<comment type="cofactor">
    <cofactor evidence="7">
        <name>Zn(2+)</name>
        <dbReference type="ChEBI" id="CHEBI:29105"/>
    </cofactor>
    <text evidence="7">Binds 1 zinc ion per subunit.</text>
</comment>